<dbReference type="InterPro" id="IPR008405">
    <property type="entry name" value="ApoL"/>
</dbReference>
<name>A0A6P8HMQ0_ACTTE</name>
<feature type="transmembrane region" description="Helical" evidence="3">
    <location>
        <begin position="73"/>
        <end position="98"/>
    </location>
</feature>
<keyword evidence="3" id="KW-0472">Membrane</keyword>
<accession>A0A6P8HMQ0</accession>
<feature type="coiled-coil region" evidence="2">
    <location>
        <begin position="50"/>
        <end position="77"/>
    </location>
</feature>
<evidence type="ECO:0000256" key="1">
    <source>
        <dbReference type="ARBA" id="ARBA00010090"/>
    </source>
</evidence>
<dbReference type="GO" id="GO:0006869">
    <property type="term" value="P:lipid transport"/>
    <property type="evidence" value="ECO:0007669"/>
    <property type="project" value="InterPro"/>
</dbReference>
<evidence type="ECO:0000313" key="5">
    <source>
        <dbReference type="RefSeq" id="XP_031556298.1"/>
    </source>
</evidence>
<dbReference type="GO" id="GO:0005576">
    <property type="term" value="C:extracellular region"/>
    <property type="evidence" value="ECO:0007669"/>
    <property type="project" value="InterPro"/>
</dbReference>
<evidence type="ECO:0000256" key="2">
    <source>
        <dbReference type="SAM" id="Coils"/>
    </source>
</evidence>
<organism evidence="4 5">
    <name type="scientific">Actinia tenebrosa</name>
    <name type="common">Australian red waratah sea anemone</name>
    <dbReference type="NCBI Taxonomy" id="6105"/>
    <lineage>
        <taxon>Eukaryota</taxon>
        <taxon>Metazoa</taxon>
        <taxon>Cnidaria</taxon>
        <taxon>Anthozoa</taxon>
        <taxon>Hexacorallia</taxon>
        <taxon>Actiniaria</taxon>
        <taxon>Actiniidae</taxon>
        <taxon>Actinia</taxon>
    </lineage>
</organism>
<dbReference type="PANTHER" id="PTHR14096">
    <property type="entry name" value="APOLIPOPROTEIN L"/>
    <property type="match status" value="1"/>
</dbReference>
<feature type="transmembrane region" description="Helical" evidence="3">
    <location>
        <begin position="104"/>
        <end position="124"/>
    </location>
</feature>
<dbReference type="KEGG" id="aten:116293045"/>
<reference evidence="5" key="1">
    <citation type="submission" date="2025-08" db="UniProtKB">
        <authorList>
            <consortium name="RefSeq"/>
        </authorList>
    </citation>
    <scope>IDENTIFICATION</scope>
    <source>
        <tissue evidence="5">Tentacle</tissue>
    </source>
</reference>
<dbReference type="AlphaFoldDB" id="A0A6P8HMQ0"/>
<dbReference type="RefSeq" id="XP_031556298.1">
    <property type="nucleotide sequence ID" value="XM_031700438.1"/>
</dbReference>
<dbReference type="OrthoDB" id="5976428at2759"/>
<keyword evidence="3" id="KW-1133">Transmembrane helix</keyword>
<dbReference type="GO" id="GO:0016020">
    <property type="term" value="C:membrane"/>
    <property type="evidence" value="ECO:0007669"/>
    <property type="project" value="TreeGrafter"/>
</dbReference>
<evidence type="ECO:0000313" key="4">
    <source>
        <dbReference type="Proteomes" id="UP000515163"/>
    </source>
</evidence>
<proteinExistence type="inferred from homology"/>
<dbReference type="PANTHER" id="PTHR14096:SF28">
    <property type="entry name" value="APOLIPOPROTEIN L, 1-RELATED"/>
    <property type="match status" value="1"/>
</dbReference>
<dbReference type="InParanoid" id="A0A6P8HMQ0"/>
<dbReference type="GeneID" id="116293045"/>
<sequence>MRQLCGKTVPCRFSGFLFVLEIVKYDFQSQKRKVCEDFHHWIPVRRRTIRELEEMNLDEMTAALDELHRKANIATAAGASTSVLATGLVVGGFIGSFFTFGATIPIMIAGGSIAAAGGLTTFGAKMSEIVVSKTNINKVEDAIAEDKEESENLRKSIEKLNRLIERNVQRIFDNKEDLDELSDEASPDAILNVMSHFEDITGMRIMETDQLHPVKSSARAVGAVLAATSSGVTAGTAGARIGTAVFDTLSVASRATHVAGFVASVLSLPIDAYFLVTSVRALRNRSPSEVAEKIRDIQNKMVCPLESEIHLLIEEYVKSKVAEVVNAHFEGKPREEFEMLDDIDTLLANDELNNAGTLSFDCQSNNTL</sequence>
<dbReference type="GO" id="GO:0042157">
    <property type="term" value="P:lipoprotein metabolic process"/>
    <property type="evidence" value="ECO:0007669"/>
    <property type="project" value="InterPro"/>
</dbReference>
<keyword evidence="3" id="KW-0812">Transmembrane</keyword>
<protein>
    <submittedName>
        <fullName evidence="5">Uncharacterized protein LOC116293045</fullName>
    </submittedName>
</protein>
<dbReference type="Pfam" id="PF05461">
    <property type="entry name" value="ApoL"/>
    <property type="match status" value="1"/>
</dbReference>
<evidence type="ECO:0000256" key="3">
    <source>
        <dbReference type="SAM" id="Phobius"/>
    </source>
</evidence>
<comment type="similarity">
    <text evidence="1">Belongs to the apolipoprotein L family.</text>
</comment>
<dbReference type="Proteomes" id="UP000515163">
    <property type="component" value="Unplaced"/>
</dbReference>
<keyword evidence="2" id="KW-0175">Coiled coil</keyword>
<dbReference type="GO" id="GO:0008289">
    <property type="term" value="F:lipid binding"/>
    <property type="evidence" value="ECO:0007669"/>
    <property type="project" value="InterPro"/>
</dbReference>
<gene>
    <name evidence="5" type="primary">LOC116293045</name>
</gene>
<feature type="coiled-coil region" evidence="2">
    <location>
        <begin position="136"/>
        <end position="170"/>
    </location>
</feature>
<keyword evidence="4" id="KW-1185">Reference proteome</keyword>